<evidence type="ECO:0000256" key="1">
    <source>
        <dbReference type="SAM" id="SignalP"/>
    </source>
</evidence>
<name>A0A0L7MBJ1_COMTE</name>
<feature type="chain" id="PRO_5005574150" evidence="1">
    <location>
        <begin position="22"/>
        <end position="294"/>
    </location>
</feature>
<dbReference type="EMBL" id="JNVD01000030">
    <property type="protein sequence ID" value="KOC19249.1"/>
    <property type="molecule type" value="Genomic_DNA"/>
</dbReference>
<gene>
    <name evidence="2" type="ORF">GL58_18765</name>
</gene>
<reference evidence="3" key="1">
    <citation type="submission" date="2014-06" db="EMBL/GenBank/DDBJ databases">
        <title>Draft genome sequence of C. testosteroni WDL7.</title>
        <authorList>
            <person name="Wu Y."/>
            <person name="Seshan H."/>
            <person name="Arumugam K."/>
        </authorList>
    </citation>
    <scope>NUCLEOTIDE SEQUENCE [LARGE SCALE GENOMIC DNA]</scope>
    <source>
        <strain evidence="3">WDL7</strain>
    </source>
</reference>
<feature type="signal peptide" evidence="1">
    <location>
        <begin position="1"/>
        <end position="21"/>
    </location>
</feature>
<dbReference type="AlphaFoldDB" id="A0A0L7MBJ1"/>
<evidence type="ECO:0000313" key="2">
    <source>
        <dbReference type="EMBL" id="KOC19249.1"/>
    </source>
</evidence>
<comment type="caution">
    <text evidence="2">The sequence shown here is derived from an EMBL/GenBank/DDBJ whole genome shotgun (WGS) entry which is preliminary data.</text>
</comment>
<sequence>MLLIRPTKVTPAMVTASSAGAADPDYSATVSWALNSRVYLPANGKTYECVQAPALDKYPPTEPLYWKLAAPSNRWSMFDGEPSTSTVTAGDLTTTVVVPGRINAVALFGLVGSRLQITQRSVANTVLATFDKQLIRPPASWYEYFYRTSEQIPDAVFTGLVPSTGSKLEITIKGPAACAAIVVGNQFDLGNAKLGASTSIVDYSKKATSADGVQSFEPGRFSRRMSVVLEQPGERYPSVQRELEKVRATPCVWLGVPDVERYSPMTIYGFYRDFSLEVAYTTTNLCSLEIESLT</sequence>
<dbReference type="RefSeq" id="WP_155500171.1">
    <property type="nucleotide sequence ID" value="NZ_JNVD01000030.1"/>
</dbReference>
<protein>
    <submittedName>
        <fullName evidence="2">Uncharacterized protein</fullName>
    </submittedName>
</protein>
<evidence type="ECO:0000313" key="3">
    <source>
        <dbReference type="Proteomes" id="UP000037442"/>
    </source>
</evidence>
<dbReference type="Proteomes" id="UP000037442">
    <property type="component" value="Unassembled WGS sequence"/>
</dbReference>
<keyword evidence="1" id="KW-0732">Signal</keyword>
<accession>A0A0L7MBJ1</accession>
<dbReference type="PATRIC" id="fig|285.49.peg.3880"/>
<organism evidence="2 3">
    <name type="scientific">Comamonas testosteroni</name>
    <name type="common">Pseudomonas testosteroni</name>
    <dbReference type="NCBI Taxonomy" id="285"/>
    <lineage>
        <taxon>Bacteria</taxon>
        <taxon>Pseudomonadati</taxon>
        <taxon>Pseudomonadota</taxon>
        <taxon>Betaproteobacteria</taxon>
        <taxon>Burkholderiales</taxon>
        <taxon>Comamonadaceae</taxon>
        <taxon>Comamonas</taxon>
    </lineage>
</organism>
<proteinExistence type="predicted"/>